<dbReference type="Gene3D" id="1.20.1250.20">
    <property type="entry name" value="MFS general substrate transporter like domains"/>
    <property type="match status" value="2"/>
</dbReference>
<dbReference type="CDD" id="cd06174">
    <property type="entry name" value="MFS"/>
    <property type="match status" value="1"/>
</dbReference>
<keyword evidence="3" id="KW-1003">Cell membrane</keyword>
<dbReference type="Proteomes" id="UP000466848">
    <property type="component" value="Chromosome"/>
</dbReference>
<dbReference type="PANTHER" id="PTHR23517">
    <property type="entry name" value="RESISTANCE PROTEIN MDTM, PUTATIVE-RELATED-RELATED"/>
    <property type="match status" value="1"/>
</dbReference>
<evidence type="ECO:0000256" key="7">
    <source>
        <dbReference type="SAM" id="Phobius"/>
    </source>
</evidence>
<feature type="transmembrane region" description="Helical" evidence="7">
    <location>
        <begin position="255"/>
        <end position="280"/>
    </location>
</feature>
<feature type="transmembrane region" description="Helical" evidence="7">
    <location>
        <begin position="383"/>
        <end position="404"/>
    </location>
</feature>
<accession>A0A858BQE9</accession>
<comment type="subcellular location">
    <subcellularLocation>
        <location evidence="1">Cell membrane</location>
        <topology evidence="1">Multi-pass membrane protein</topology>
    </subcellularLocation>
</comment>
<dbReference type="GO" id="GO:0022857">
    <property type="term" value="F:transmembrane transporter activity"/>
    <property type="evidence" value="ECO:0007669"/>
    <property type="project" value="InterPro"/>
</dbReference>
<evidence type="ECO:0000256" key="6">
    <source>
        <dbReference type="ARBA" id="ARBA00023136"/>
    </source>
</evidence>
<feature type="transmembrane region" description="Helical" evidence="7">
    <location>
        <begin position="143"/>
        <end position="163"/>
    </location>
</feature>
<sequence length="451" mass="50712">MIFPMEGKEVHRNRWNITMFIISFVISNLVSGIIYDTYVNYLQEVAVRIATSFWAFYGYATFLSAFALFLVPKIGYKKLIIFCSFSCTVSLVSVICLDTPKVFYLTTLLALIGLQLHYTMLSPYVATFTEGMGEGRIKWYTRAYYMGYVGYFLATYLGGVFTVKMFSFRADLTYAAAKKATEYIAEMTPFLKNAYLQGNRDVLFFTAVISGVAILPALFIQEKKEDYAMQAKQTNKESLFHNLQQIVQILLKKDALLYLSYWAMVSFGMGLFSSYFTIYLNRNLHIDKATSSLMVSISYLAIVIFMLFTPFIVKKLGQAVTISTMLLFSIPFMLIIANGEKFGAFTIPVVGAALFMRAGIANISSPADNSLAMSIADKEFRPIYASVVNFTAGLASIVSGLFTGNVLFVTQEGYKNAYYLAAILYFIASVIVLFGLKKYNRIPTTMTDEEE</sequence>
<feature type="transmembrane region" description="Helical" evidence="7">
    <location>
        <begin position="292"/>
        <end position="312"/>
    </location>
</feature>
<dbReference type="GO" id="GO:0005886">
    <property type="term" value="C:plasma membrane"/>
    <property type="evidence" value="ECO:0007669"/>
    <property type="project" value="UniProtKB-SubCell"/>
</dbReference>
<evidence type="ECO:0000256" key="2">
    <source>
        <dbReference type="ARBA" id="ARBA00022448"/>
    </source>
</evidence>
<dbReference type="KEGG" id="abut:Ami103574_01645"/>
<dbReference type="PANTHER" id="PTHR23517:SF3">
    <property type="entry name" value="INTEGRAL MEMBRANE TRANSPORT PROTEIN"/>
    <property type="match status" value="1"/>
</dbReference>
<feature type="transmembrane region" description="Helical" evidence="7">
    <location>
        <begin position="202"/>
        <end position="220"/>
    </location>
</feature>
<dbReference type="AlphaFoldDB" id="A0A858BQE9"/>
<organism evidence="8 9">
    <name type="scientific">Aminipila butyrica</name>
    <dbReference type="NCBI Taxonomy" id="433296"/>
    <lineage>
        <taxon>Bacteria</taxon>
        <taxon>Bacillati</taxon>
        <taxon>Bacillota</taxon>
        <taxon>Clostridia</taxon>
        <taxon>Peptostreptococcales</taxon>
        <taxon>Anaerovoracaceae</taxon>
        <taxon>Aminipila</taxon>
    </lineage>
</organism>
<keyword evidence="5 7" id="KW-1133">Transmembrane helix</keyword>
<feature type="transmembrane region" description="Helical" evidence="7">
    <location>
        <begin position="416"/>
        <end position="436"/>
    </location>
</feature>
<keyword evidence="6 7" id="KW-0472">Membrane</keyword>
<evidence type="ECO:0000313" key="8">
    <source>
        <dbReference type="EMBL" id="QIB68091.1"/>
    </source>
</evidence>
<evidence type="ECO:0000256" key="4">
    <source>
        <dbReference type="ARBA" id="ARBA00022692"/>
    </source>
</evidence>
<dbReference type="InterPro" id="IPR050171">
    <property type="entry name" value="MFS_Transporters"/>
</dbReference>
<feature type="transmembrane region" description="Helical" evidence="7">
    <location>
        <begin position="342"/>
        <end position="363"/>
    </location>
</feature>
<feature type="transmembrane region" description="Helical" evidence="7">
    <location>
        <begin position="15"/>
        <end position="34"/>
    </location>
</feature>
<proteinExistence type="predicted"/>
<dbReference type="InterPro" id="IPR036259">
    <property type="entry name" value="MFS_trans_sf"/>
</dbReference>
<evidence type="ECO:0000313" key="9">
    <source>
        <dbReference type="Proteomes" id="UP000466848"/>
    </source>
</evidence>
<evidence type="ECO:0000256" key="1">
    <source>
        <dbReference type="ARBA" id="ARBA00004651"/>
    </source>
</evidence>
<feature type="transmembrane region" description="Helical" evidence="7">
    <location>
        <begin position="103"/>
        <end position="122"/>
    </location>
</feature>
<feature type="transmembrane region" description="Helical" evidence="7">
    <location>
        <begin position="54"/>
        <end position="72"/>
    </location>
</feature>
<feature type="transmembrane region" description="Helical" evidence="7">
    <location>
        <begin position="319"/>
        <end position="336"/>
    </location>
</feature>
<feature type="transmembrane region" description="Helical" evidence="7">
    <location>
        <begin position="79"/>
        <end position="97"/>
    </location>
</feature>
<name>A0A858BQE9_9FIRM</name>
<keyword evidence="9" id="KW-1185">Reference proteome</keyword>
<evidence type="ECO:0000256" key="3">
    <source>
        <dbReference type="ARBA" id="ARBA00022475"/>
    </source>
</evidence>
<gene>
    <name evidence="8" type="ORF">Ami103574_01645</name>
</gene>
<dbReference type="SUPFAM" id="SSF103473">
    <property type="entry name" value="MFS general substrate transporter"/>
    <property type="match status" value="1"/>
</dbReference>
<dbReference type="InterPro" id="IPR011701">
    <property type="entry name" value="MFS"/>
</dbReference>
<protein>
    <submittedName>
        <fullName evidence="8">MFS transporter</fullName>
    </submittedName>
</protein>
<keyword evidence="4 7" id="KW-0812">Transmembrane</keyword>
<reference evidence="8 9" key="1">
    <citation type="submission" date="2020-02" db="EMBL/GenBank/DDBJ databases">
        <authorList>
            <person name="Kim Y.B."/>
            <person name="Roh S.W."/>
        </authorList>
    </citation>
    <scope>NUCLEOTIDE SEQUENCE [LARGE SCALE GENOMIC DNA]</scope>
    <source>
        <strain evidence="8 9">DSM 103574</strain>
    </source>
</reference>
<evidence type="ECO:0000256" key="5">
    <source>
        <dbReference type="ARBA" id="ARBA00022989"/>
    </source>
</evidence>
<dbReference type="RefSeq" id="WP_163065011.1">
    <property type="nucleotide sequence ID" value="NZ_CP048649.1"/>
</dbReference>
<keyword evidence="2" id="KW-0813">Transport</keyword>
<dbReference type="EMBL" id="CP048649">
    <property type="protein sequence ID" value="QIB68091.1"/>
    <property type="molecule type" value="Genomic_DNA"/>
</dbReference>
<dbReference type="Pfam" id="PF07690">
    <property type="entry name" value="MFS_1"/>
    <property type="match status" value="1"/>
</dbReference>